<gene>
    <name evidence="7" type="ORF">EV653_6356</name>
</gene>
<proteinExistence type="predicted"/>
<feature type="region of interest" description="Disordered" evidence="5">
    <location>
        <begin position="1"/>
        <end position="21"/>
    </location>
</feature>
<dbReference type="PANTHER" id="PTHR39210:SF1">
    <property type="entry name" value="HEPARIN-SULFATE LYASE"/>
    <property type="match status" value="1"/>
</dbReference>
<reference evidence="7 8" key="1">
    <citation type="submission" date="2019-03" db="EMBL/GenBank/DDBJ databases">
        <title>Genomic Encyclopedia of Type Strains, Phase III (KMG-III): the genomes of soil and plant-associated and newly described type strains.</title>
        <authorList>
            <person name="Whitman W."/>
        </authorList>
    </citation>
    <scope>NUCLEOTIDE SEQUENCE [LARGE SCALE GENOMIC DNA]</scope>
    <source>
        <strain evidence="7 8">VKM Ac-2573</strain>
    </source>
</reference>
<evidence type="ECO:0000256" key="2">
    <source>
        <dbReference type="ARBA" id="ARBA00022729"/>
    </source>
</evidence>
<sequence length="682" mass="73334">MPTVRRICGSGAPVRSAGRHRHPVTAGERYNFMRFRGAAGLAAGMAVVVLGAGTATGETRTPGASPGIQIVPGPEDPLEAQFVPGATNVVPPTAAPATDIGKKQVQSLAAPFYACSGFSGIEKTNPLANLYVDKFQWGPYAAYKVGNGGGNLNWASNPYKNASWYMWFHSLRWLGQGIIAAGQGNLTALTRVNTIAYDWYRDNPYSWKANVGAWESTMHRTNVLICLRQAILSGLKVTTLPTRYAWLDTALLSHARFLTNYWSGAWNHGTDESIALFGVGCTLHRTDYKNLAQQRFAAGITTSIDSQGATNEQSTGYASFNYSLWGRAIAVMQNCGVNPGTTISTRRALLAKFLTLATNSLGKLHQLGDTEVQSTYPWVGTPLEYAGSFGTKGAVPPWRVGIYSAGYVFGRTGWGTDAARGFTGESAYSIRFGPPRAFHGHFDHTSITYTARGRDIIVDGGYAAYNAGAYRTWVVSPSAHSDLTTPLSTYLNPTTRLTASSVKTNAESYVFSDAPGSGISRVRSVLVLKDPDLLVTWDRASAKTAQAFQTLWHLPSDQRARVYSRTTAIAAASGDTTKTILFQVPFKQALPAGAMLVKQARTNPIQGWVYPSSFVRKSAPTLMLARSGTTASILSFVVPVRSTGSVTYTVRQSGTTFIVNLNVAGKTTSIAISGGGSLYRVR</sequence>
<evidence type="ECO:0000256" key="3">
    <source>
        <dbReference type="ARBA" id="ARBA00022764"/>
    </source>
</evidence>
<dbReference type="PANTHER" id="PTHR39210">
    <property type="entry name" value="HEPARIN-SULFATE LYASE"/>
    <property type="match status" value="1"/>
</dbReference>
<evidence type="ECO:0000313" key="7">
    <source>
        <dbReference type="EMBL" id="TDW66330.1"/>
    </source>
</evidence>
<evidence type="ECO:0000256" key="5">
    <source>
        <dbReference type="SAM" id="MobiDB-lite"/>
    </source>
</evidence>
<keyword evidence="2" id="KW-0732">Signal</keyword>
<dbReference type="InterPro" id="IPR008929">
    <property type="entry name" value="Chondroitin_lyas"/>
</dbReference>
<keyword evidence="3" id="KW-0574">Periplasm</keyword>
<protein>
    <submittedName>
        <fullName evidence="7">Heparinase II/III-like protein</fullName>
    </submittedName>
</protein>
<dbReference type="AlphaFoldDB" id="A0A4R8BWY5"/>
<feature type="domain" description="Heparinase II/III-like C-terminal" evidence="6">
    <location>
        <begin position="429"/>
        <end position="587"/>
    </location>
</feature>
<accession>A0A4R8BWY5</accession>
<dbReference type="Pfam" id="PF07940">
    <property type="entry name" value="Hepar_II_III_C"/>
    <property type="match status" value="1"/>
</dbReference>
<keyword evidence="8" id="KW-1185">Reference proteome</keyword>
<dbReference type="Gene3D" id="2.70.98.70">
    <property type="match status" value="1"/>
</dbReference>
<dbReference type="SUPFAM" id="SSF48230">
    <property type="entry name" value="Chondroitin AC/alginate lyase"/>
    <property type="match status" value="1"/>
</dbReference>
<dbReference type="GO" id="GO:0042597">
    <property type="term" value="C:periplasmic space"/>
    <property type="evidence" value="ECO:0007669"/>
    <property type="project" value="UniProtKB-SubCell"/>
</dbReference>
<keyword evidence="4" id="KW-0456">Lyase</keyword>
<dbReference type="Gene3D" id="1.50.10.100">
    <property type="entry name" value="Chondroitin AC/alginate lyase"/>
    <property type="match status" value="1"/>
</dbReference>
<dbReference type="GO" id="GO:0016829">
    <property type="term" value="F:lyase activity"/>
    <property type="evidence" value="ECO:0007669"/>
    <property type="project" value="UniProtKB-KW"/>
</dbReference>
<evidence type="ECO:0000256" key="4">
    <source>
        <dbReference type="ARBA" id="ARBA00023239"/>
    </source>
</evidence>
<organism evidence="7 8">
    <name type="scientific">Kribbella pratensis</name>
    <dbReference type="NCBI Taxonomy" id="2512112"/>
    <lineage>
        <taxon>Bacteria</taxon>
        <taxon>Bacillati</taxon>
        <taxon>Actinomycetota</taxon>
        <taxon>Actinomycetes</taxon>
        <taxon>Propionibacteriales</taxon>
        <taxon>Kribbellaceae</taxon>
        <taxon>Kribbella</taxon>
    </lineage>
</organism>
<comment type="subcellular location">
    <subcellularLocation>
        <location evidence="1">Periplasm</location>
    </subcellularLocation>
</comment>
<name>A0A4R8BWY5_9ACTN</name>
<evidence type="ECO:0000313" key="8">
    <source>
        <dbReference type="Proteomes" id="UP000295146"/>
    </source>
</evidence>
<dbReference type="EMBL" id="SODP01000003">
    <property type="protein sequence ID" value="TDW66330.1"/>
    <property type="molecule type" value="Genomic_DNA"/>
</dbReference>
<dbReference type="Proteomes" id="UP000295146">
    <property type="component" value="Unassembled WGS sequence"/>
</dbReference>
<evidence type="ECO:0000256" key="1">
    <source>
        <dbReference type="ARBA" id="ARBA00004418"/>
    </source>
</evidence>
<evidence type="ECO:0000259" key="6">
    <source>
        <dbReference type="Pfam" id="PF07940"/>
    </source>
</evidence>
<comment type="caution">
    <text evidence="7">The sequence shown here is derived from an EMBL/GenBank/DDBJ whole genome shotgun (WGS) entry which is preliminary data.</text>
</comment>
<dbReference type="InterPro" id="IPR012480">
    <property type="entry name" value="Hepar_II_III_C"/>
</dbReference>